<organism evidence="1 2">
    <name type="scientific">Lactobacillus phage SA-C12</name>
    <dbReference type="NCBI Taxonomy" id="1755697"/>
    <lineage>
        <taxon>Viruses</taxon>
        <taxon>Duplodnaviria</taxon>
        <taxon>Heunggongvirae</taxon>
        <taxon>Uroviricota</taxon>
        <taxon>Caudoviricetes</taxon>
        <taxon>Tybeckvirinae</taxon>
        <taxon>Lenusvirus</taxon>
        <taxon>Lenusvirus SAC12</taxon>
    </lineage>
</organism>
<sequence>MTQKVLTTVYRKDNCSQCRMTLKAMEKYDIHPLIANISDFSDDEIEGLKEKGMGHAPIVTFNYLRQDKGVSISETGLWSGFQPDEIKKLSKLYKDGAKWKNRSSEN</sequence>
<name>A0A1I9KKD2_9CAUD</name>
<reference evidence="1 2" key="1">
    <citation type="submission" date="2015-11" db="EMBL/GenBank/DDBJ databases">
        <title>Lactobacillus brevis bacteriophage SA-C12: a mosaic Myoviridae member.</title>
        <authorList>
            <person name="Mahony J."/>
        </authorList>
    </citation>
    <scope>NUCLEOTIDE SEQUENCE [LARGE SCALE GENOMIC DNA]</scope>
</reference>
<dbReference type="InterPro" id="IPR036249">
    <property type="entry name" value="Thioredoxin-like_sf"/>
</dbReference>
<accession>A0A1I9KKD2</accession>
<dbReference type="SUPFAM" id="SSF52833">
    <property type="entry name" value="Thioredoxin-like"/>
    <property type="match status" value="1"/>
</dbReference>
<gene>
    <name evidence="1" type="ORF">SAC12_102</name>
</gene>
<dbReference type="Gene3D" id="3.40.30.10">
    <property type="entry name" value="Glutaredoxin"/>
    <property type="match status" value="1"/>
</dbReference>
<dbReference type="Proteomes" id="UP000223158">
    <property type="component" value="Segment"/>
</dbReference>
<protein>
    <submittedName>
        <fullName evidence="1">NrdH family redoxin</fullName>
    </submittedName>
</protein>
<evidence type="ECO:0000313" key="2">
    <source>
        <dbReference type="Proteomes" id="UP000223158"/>
    </source>
</evidence>
<proteinExistence type="predicted"/>
<dbReference type="EMBL" id="KU052488">
    <property type="protein sequence ID" value="ALY06923.1"/>
    <property type="molecule type" value="Genomic_DNA"/>
</dbReference>
<keyword evidence="2" id="KW-1185">Reference proteome</keyword>
<evidence type="ECO:0000313" key="1">
    <source>
        <dbReference type="EMBL" id="ALY06923.1"/>
    </source>
</evidence>